<dbReference type="AlphaFoldDB" id="A0A941HS81"/>
<dbReference type="RefSeq" id="WP_211802804.1">
    <property type="nucleotide sequence ID" value="NZ_JAGSCS010000032.1"/>
</dbReference>
<comment type="caution">
    <text evidence="1">The sequence shown here is derived from an EMBL/GenBank/DDBJ whole genome shotgun (WGS) entry which is preliminary data.</text>
</comment>
<accession>A0A941HS81</accession>
<gene>
    <name evidence="1" type="ORF">KCG48_13925</name>
</gene>
<keyword evidence="2" id="KW-1185">Reference proteome</keyword>
<name>A0A941HS81_9CLOT</name>
<reference evidence="1" key="1">
    <citation type="submission" date="2021-04" db="EMBL/GenBank/DDBJ databases">
        <title>Proteiniclasticum sedimins sp. nov., an obligate anaerobic bacterium isolated from anaerobic sludge.</title>
        <authorList>
            <person name="Liu J."/>
        </authorList>
    </citation>
    <scope>NUCLEOTIDE SEQUENCE</scope>
    <source>
        <strain evidence="1">BAD-10</strain>
    </source>
</reference>
<dbReference type="Proteomes" id="UP000675379">
    <property type="component" value="Unassembled WGS sequence"/>
</dbReference>
<protein>
    <submittedName>
        <fullName evidence="1">Uncharacterized protein</fullName>
    </submittedName>
</protein>
<sequence length="136" mass="16240">MKRIEYFALITGLFKFKTITDEQGNEIVLFAQSNYDFVENIKDRTEFEAYENHVHLIDNIRKNEFNKLVPIARDLGQTLLNCLKFQYPNKQFIVFVSLHLNDSMIIRFHQKWENEEPYCNPSEFTSSKELVFSFES</sequence>
<dbReference type="EMBL" id="JAGSCS010000032">
    <property type="protein sequence ID" value="MBR0577408.1"/>
    <property type="molecule type" value="Genomic_DNA"/>
</dbReference>
<evidence type="ECO:0000313" key="1">
    <source>
        <dbReference type="EMBL" id="MBR0577408.1"/>
    </source>
</evidence>
<organism evidence="1 2">
    <name type="scientific">Proteiniclasticum sediminis</name>
    <dbReference type="NCBI Taxonomy" id="2804028"/>
    <lineage>
        <taxon>Bacteria</taxon>
        <taxon>Bacillati</taxon>
        <taxon>Bacillota</taxon>
        <taxon>Clostridia</taxon>
        <taxon>Eubacteriales</taxon>
        <taxon>Clostridiaceae</taxon>
        <taxon>Proteiniclasticum</taxon>
    </lineage>
</organism>
<proteinExistence type="predicted"/>
<evidence type="ECO:0000313" key="2">
    <source>
        <dbReference type="Proteomes" id="UP000675379"/>
    </source>
</evidence>